<sequence length="53" mass="6285">MKDLIQTIDGIAKYGLYPDLEIENKEIDLEFNLIRLYSLSFQITNEIEKVHEK</sequence>
<evidence type="ECO:0000313" key="2">
    <source>
        <dbReference type="Proteomes" id="UP000486602"/>
    </source>
</evidence>
<dbReference type="RefSeq" id="WP_163283012.1">
    <property type="nucleotide sequence ID" value="NZ_JAAGVY010000002.1"/>
</dbReference>
<gene>
    <name evidence="1" type="ORF">G3O08_02125</name>
</gene>
<dbReference type="AlphaFoldDB" id="A0A7K3WKX8"/>
<dbReference type="EMBL" id="JAAGVY010000002">
    <property type="protein sequence ID" value="NEN22300.1"/>
    <property type="molecule type" value="Genomic_DNA"/>
</dbReference>
<accession>A0A7K3WKX8</accession>
<reference evidence="1 2" key="1">
    <citation type="submission" date="2020-02" db="EMBL/GenBank/DDBJ databases">
        <title>Out from the shadows clarifying the taxonomy of the family Cryomorphaceae and related taxa by utilizing the GTDB taxonomic framework.</title>
        <authorList>
            <person name="Bowman J.P."/>
        </authorList>
    </citation>
    <scope>NUCLEOTIDE SEQUENCE [LARGE SCALE GENOMIC DNA]</scope>
    <source>
        <strain evidence="1 2">QSSC 1-22</strain>
    </source>
</reference>
<dbReference type="Proteomes" id="UP000486602">
    <property type="component" value="Unassembled WGS sequence"/>
</dbReference>
<evidence type="ECO:0000313" key="1">
    <source>
        <dbReference type="EMBL" id="NEN22300.1"/>
    </source>
</evidence>
<comment type="caution">
    <text evidence="1">The sequence shown here is derived from an EMBL/GenBank/DDBJ whole genome shotgun (WGS) entry which is preliminary data.</text>
</comment>
<protein>
    <recommendedName>
        <fullName evidence="3">DUF86 domain-containing protein</fullName>
    </recommendedName>
</protein>
<keyword evidence="2" id="KW-1185">Reference proteome</keyword>
<name>A0A7K3WKX8_9FLAO</name>
<organism evidence="1 2">
    <name type="scientific">Cryomorpha ignava</name>
    <dbReference type="NCBI Taxonomy" id="101383"/>
    <lineage>
        <taxon>Bacteria</taxon>
        <taxon>Pseudomonadati</taxon>
        <taxon>Bacteroidota</taxon>
        <taxon>Flavobacteriia</taxon>
        <taxon>Flavobacteriales</taxon>
        <taxon>Cryomorphaceae</taxon>
        <taxon>Cryomorpha</taxon>
    </lineage>
</organism>
<evidence type="ECO:0008006" key="3">
    <source>
        <dbReference type="Google" id="ProtNLM"/>
    </source>
</evidence>
<proteinExistence type="predicted"/>